<dbReference type="GO" id="GO:0046872">
    <property type="term" value="F:metal ion binding"/>
    <property type="evidence" value="ECO:0007669"/>
    <property type="project" value="UniProtKB-KW"/>
</dbReference>
<evidence type="ECO:0000259" key="8">
    <source>
        <dbReference type="Pfam" id="PF04055"/>
    </source>
</evidence>
<evidence type="ECO:0000256" key="1">
    <source>
        <dbReference type="ARBA" id="ARBA00001966"/>
    </source>
</evidence>
<evidence type="ECO:0000256" key="6">
    <source>
        <dbReference type="ARBA" id="ARBA00023004"/>
    </source>
</evidence>
<dbReference type="InterPro" id="IPR000385">
    <property type="entry name" value="MoaA_NifB_PqqE_Fe-S-bd_CS"/>
</dbReference>
<organism evidence="9 10">
    <name type="scientific">Dehalobacter restrictus</name>
    <dbReference type="NCBI Taxonomy" id="55583"/>
    <lineage>
        <taxon>Bacteria</taxon>
        <taxon>Bacillati</taxon>
        <taxon>Bacillota</taxon>
        <taxon>Clostridia</taxon>
        <taxon>Eubacteriales</taxon>
        <taxon>Desulfitobacteriaceae</taxon>
        <taxon>Dehalobacter</taxon>
    </lineage>
</organism>
<dbReference type="PANTHER" id="PTHR11228">
    <property type="entry name" value="RADICAL SAM DOMAIN PROTEIN"/>
    <property type="match status" value="1"/>
</dbReference>
<dbReference type="GO" id="GO:0016491">
    <property type="term" value="F:oxidoreductase activity"/>
    <property type="evidence" value="ECO:0007669"/>
    <property type="project" value="UniProtKB-KW"/>
</dbReference>
<dbReference type="AlphaFoldDB" id="A0A857DFA6"/>
<evidence type="ECO:0000256" key="3">
    <source>
        <dbReference type="ARBA" id="ARBA00022691"/>
    </source>
</evidence>
<gene>
    <name evidence="9" type="ORF">GQ588_02370</name>
</gene>
<dbReference type="EMBL" id="CP046996">
    <property type="protein sequence ID" value="QGZ99576.1"/>
    <property type="molecule type" value="Genomic_DNA"/>
</dbReference>
<dbReference type="Gene3D" id="3.20.20.70">
    <property type="entry name" value="Aldolase class I"/>
    <property type="match status" value="1"/>
</dbReference>
<evidence type="ECO:0000256" key="2">
    <source>
        <dbReference type="ARBA" id="ARBA00022485"/>
    </source>
</evidence>
<dbReference type="RefSeq" id="WP_025205164.1">
    <property type="nucleotide sequence ID" value="NZ_CP046996.1"/>
</dbReference>
<reference evidence="9 10" key="1">
    <citation type="submission" date="2019-12" db="EMBL/GenBank/DDBJ databases">
        <title>Sequence classification of anaerobic respiratory reductive dehalogenases: First we see many, then we see few.</title>
        <authorList>
            <person name="Molenda O."/>
            <person name="Puentes Jacome L.A."/>
            <person name="Cao X."/>
            <person name="Nesbo C.L."/>
            <person name="Tang S."/>
            <person name="Morson N."/>
            <person name="Patron J."/>
            <person name="Lomheim L."/>
            <person name="Wishart D.S."/>
            <person name="Edwards E.A."/>
        </authorList>
    </citation>
    <scope>NUCLEOTIDE SEQUENCE [LARGE SCALE GENOMIC DNA]</scope>
    <source>
        <strain evidence="9 10">12DCA</strain>
    </source>
</reference>
<dbReference type="InterPro" id="IPR058240">
    <property type="entry name" value="rSAM_sf"/>
</dbReference>
<dbReference type="PANTHER" id="PTHR11228:SF7">
    <property type="entry name" value="PQQA PEPTIDE CYCLASE"/>
    <property type="match status" value="1"/>
</dbReference>
<evidence type="ECO:0000313" key="10">
    <source>
        <dbReference type="Proteomes" id="UP000430508"/>
    </source>
</evidence>
<dbReference type="Pfam" id="PF04055">
    <property type="entry name" value="Radical_SAM"/>
    <property type="match status" value="1"/>
</dbReference>
<dbReference type="SFLD" id="SFLDS00029">
    <property type="entry name" value="Radical_SAM"/>
    <property type="match status" value="1"/>
</dbReference>
<dbReference type="Proteomes" id="UP000430508">
    <property type="component" value="Chromosome"/>
</dbReference>
<proteinExistence type="predicted"/>
<keyword evidence="7" id="KW-0411">Iron-sulfur</keyword>
<dbReference type="GO" id="GO:0051539">
    <property type="term" value="F:4 iron, 4 sulfur cluster binding"/>
    <property type="evidence" value="ECO:0007669"/>
    <property type="project" value="UniProtKB-KW"/>
</dbReference>
<keyword evidence="5" id="KW-0560">Oxidoreductase</keyword>
<dbReference type="CDD" id="cd01335">
    <property type="entry name" value="Radical_SAM"/>
    <property type="match status" value="1"/>
</dbReference>
<evidence type="ECO:0000313" key="9">
    <source>
        <dbReference type="EMBL" id="QGZ99576.1"/>
    </source>
</evidence>
<evidence type="ECO:0000256" key="7">
    <source>
        <dbReference type="ARBA" id="ARBA00023014"/>
    </source>
</evidence>
<protein>
    <submittedName>
        <fullName evidence="9">Radical SAM protein</fullName>
    </submittedName>
</protein>
<comment type="cofactor">
    <cofactor evidence="1">
        <name>[4Fe-4S] cluster</name>
        <dbReference type="ChEBI" id="CHEBI:49883"/>
    </cofactor>
</comment>
<keyword evidence="3" id="KW-0949">S-adenosyl-L-methionine</keyword>
<keyword evidence="6" id="KW-0408">Iron</keyword>
<dbReference type="InterPro" id="IPR050377">
    <property type="entry name" value="Radical_SAM_PqqE_MftC-like"/>
</dbReference>
<accession>A0A857DFA6</accession>
<sequence>MNIMLNNYCNLNCSYCFANCNLKNKVDISDDNYGYIINFFKKSAHVDLRLLGGEPTLHPNFEKWVNQGTDDPFFRRIQIFTNAIALENALSRSIVDNKVSFLINLNGPDVIGENLYNKTIDNVENLVFEYRRRNIEPQVTLGINIFEPNFKYQYIIEQSKRLKLKTIRYSITVPSDNKQNGSLEHYESFVPGLVDFLDDCHKNGISPHVDCNNPPKCIFTNEQLVNFIYSGFDLIHKGICSPVMDIRPDLSVARCFVFEDYLRVNIKDFNTVRDVNDFFLREIDSKRYSSLAFKQCAGCRFWDEKKCIGGCLGYNIEGKSSACCAG</sequence>
<dbReference type="InterPro" id="IPR013785">
    <property type="entry name" value="Aldolase_TIM"/>
</dbReference>
<evidence type="ECO:0000256" key="4">
    <source>
        <dbReference type="ARBA" id="ARBA00022723"/>
    </source>
</evidence>
<evidence type="ECO:0000256" key="5">
    <source>
        <dbReference type="ARBA" id="ARBA00023002"/>
    </source>
</evidence>
<dbReference type="SUPFAM" id="SSF102114">
    <property type="entry name" value="Radical SAM enzymes"/>
    <property type="match status" value="1"/>
</dbReference>
<name>A0A857DFA6_9FIRM</name>
<dbReference type="PROSITE" id="PS01305">
    <property type="entry name" value="MOAA_NIFB_PQQE"/>
    <property type="match status" value="1"/>
</dbReference>
<feature type="domain" description="Radical SAM core" evidence="8">
    <location>
        <begin position="6"/>
        <end position="145"/>
    </location>
</feature>
<keyword evidence="4" id="KW-0479">Metal-binding</keyword>
<keyword evidence="2" id="KW-0004">4Fe-4S</keyword>
<dbReference type="InterPro" id="IPR007197">
    <property type="entry name" value="rSAM"/>
</dbReference>
<dbReference type="SFLD" id="SFLDG01067">
    <property type="entry name" value="SPASM/twitch_domain_containing"/>
    <property type="match status" value="1"/>
</dbReference>